<dbReference type="Gene3D" id="2.60.120.10">
    <property type="entry name" value="Jelly Rolls"/>
    <property type="match status" value="2"/>
</dbReference>
<evidence type="ECO:0000259" key="4">
    <source>
        <dbReference type="Pfam" id="PF02678"/>
    </source>
</evidence>
<dbReference type="Proteomes" id="UP001596174">
    <property type="component" value="Unassembled WGS sequence"/>
</dbReference>
<sequence>MSNLDLKPEPTLCGGREEVSAQPVRELLTGKVVPLGESTVVRRLLPNLGRRMVGAWCFVDHYGPDDIEREPGMQVAPHPHIGLQTVSWLHDGLVEHRDSLGSLATVRPRELGLMTAGRGISHSEQSPKQHGRWLHGAQLWVALPDGDRQAEPAFEHHPDLPEAVGQGVNARVILGEVDGARSPGRTFTPIVGADLTLTPGADARLPVEPDFEYAVLGMKGTVVVDGAVPVEPGAMLYLGCGRRELALRAEGGGSVLLLGGEPFEEKLVMWWNFVARTDAEIRQAREDWMGGDRFGRVRGFDGAPIPAPPVPPTPLKSRGRVR</sequence>
<dbReference type="InterPro" id="IPR014710">
    <property type="entry name" value="RmlC-like_jellyroll"/>
</dbReference>
<evidence type="ECO:0000256" key="3">
    <source>
        <dbReference type="SAM" id="MobiDB-lite"/>
    </source>
</evidence>
<feature type="domain" description="Pirin C-terminal" evidence="5">
    <location>
        <begin position="193"/>
        <end position="291"/>
    </location>
</feature>
<dbReference type="InterPro" id="IPR008778">
    <property type="entry name" value="Pirin_C_dom"/>
</dbReference>
<keyword evidence="7" id="KW-1185">Reference proteome</keyword>
<dbReference type="InterPro" id="IPR011051">
    <property type="entry name" value="RmlC_Cupin_sf"/>
</dbReference>
<evidence type="ECO:0000256" key="2">
    <source>
        <dbReference type="RuleBase" id="RU003457"/>
    </source>
</evidence>
<dbReference type="PANTHER" id="PTHR13903:SF8">
    <property type="entry name" value="PIRIN"/>
    <property type="match status" value="1"/>
</dbReference>
<dbReference type="CDD" id="cd02247">
    <property type="entry name" value="cupin_pirin_C"/>
    <property type="match status" value="1"/>
</dbReference>
<reference evidence="7" key="1">
    <citation type="journal article" date="2019" name="Int. J. Syst. Evol. Microbiol.">
        <title>The Global Catalogue of Microorganisms (GCM) 10K type strain sequencing project: providing services to taxonomists for standard genome sequencing and annotation.</title>
        <authorList>
            <consortium name="The Broad Institute Genomics Platform"/>
            <consortium name="The Broad Institute Genome Sequencing Center for Infectious Disease"/>
            <person name="Wu L."/>
            <person name="Ma J."/>
        </authorList>
    </citation>
    <scope>NUCLEOTIDE SEQUENCE [LARGE SCALE GENOMIC DNA]</scope>
    <source>
        <strain evidence="7">JCM 4816</strain>
    </source>
</reference>
<comment type="similarity">
    <text evidence="1 2">Belongs to the pirin family.</text>
</comment>
<evidence type="ECO:0000256" key="1">
    <source>
        <dbReference type="ARBA" id="ARBA00008416"/>
    </source>
</evidence>
<organism evidence="6 7">
    <name type="scientific">Streptacidiphilus monticola</name>
    <dbReference type="NCBI Taxonomy" id="2161674"/>
    <lineage>
        <taxon>Bacteria</taxon>
        <taxon>Bacillati</taxon>
        <taxon>Actinomycetota</taxon>
        <taxon>Actinomycetes</taxon>
        <taxon>Kitasatosporales</taxon>
        <taxon>Streptomycetaceae</taxon>
        <taxon>Streptacidiphilus</taxon>
    </lineage>
</organism>
<evidence type="ECO:0000313" key="7">
    <source>
        <dbReference type="Proteomes" id="UP001596174"/>
    </source>
</evidence>
<protein>
    <submittedName>
        <fullName evidence="6">Pirin family protein</fullName>
    </submittedName>
</protein>
<name>A0ABW1G2J5_9ACTN</name>
<dbReference type="PIRSF" id="PIRSF006232">
    <property type="entry name" value="Pirin"/>
    <property type="match status" value="1"/>
</dbReference>
<dbReference type="PANTHER" id="PTHR13903">
    <property type="entry name" value="PIRIN-RELATED"/>
    <property type="match status" value="1"/>
</dbReference>
<dbReference type="RefSeq" id="WP_380584371.1">
    <property type="nucleotide sequence ID" value="NZ_JBHSQJ010000071.1"/>
</dbReference>
<dbReference type="InterPro" id="IPR003829">
    <property type="entry name" value="Pirin_N_dom"/>
</dbReference>
<feature type="domain" description="Pirin N-terminal" evidence="4">
    <location>
        <begin position="45"/>
        <end position="141"/>
    </location>
</feature>
<comment type="caution">
    <text evidence="6">The sequence shown here is derived from an EMBL/GenBank/DDBJ whole genome shotgun (WGS) entry which is preliminary data.</text>
</comment>
<dbReference type="InterPro" id="IPR012093">
    <property type="entry name" value="Pirin"/>
</dbReference>
<proteinExistence type="inferred from homology"/>
<dbReference type="CDD" id="cd02909">
    <property type="entry name" value="cupin_pirin_N"/>
    <property type="match status" value="1"/>
</dbReference>
<dbReference type="Pfam" id="PF05726">
    <property type="entry name" value="Pirin_C"/>
    <property type="match status" value="1"/>
</dbReference>
<evidence type="ECO:0000313" key="6">
    <source>
        <dbReference type="EMBL" id="MFC5908985.1"/>
    </source>
</evidence>
<feature type="region of interest" description="Disordered" evidence="3">
    <location>
        <begin position="299"/>
        <end position="322"/>
    </location>
</feature>
<dbReference type="Pfam" id="PF02678">
    <property type="entry name" value="Pirin"/>
    <property type="match status" value="1"/>
</dbReference>
<dbReference type="SUPFAM" id="SSF51182">
    <property type="entry name" value="RmlC-like cupins"/>
    <property type="match status" value="1"/>
</dbReference>
<gene>
    <name evidence="6" type="ORF">ACFP3V_17390</name>
</gene>
<evidence type="ECO:0000259" key="5">
    <source>
        <dbReference type="Pfam" id="PF05726"/>
    </source>
</evidence>
<feature type="compositionally biased region" description="Pro residues" evidence="3">
    <location>
        <begin position="305"/>
        <end position="314"/>
    </location>
</feature>
<dbReference type="EMBL" id="JBHSQJ010000071">
    <property type="protein sequence ID" value="MFC5908985.1"/>
    <property type="molecule type" value="Genomic_DNA"/>
</dbReference>
<accession>A0ABW1G2J5</accession>